<keyword evidence="6" id="KW-1133">Transmembrane helix</keyword>
<dbReference type="Pfam" id="PF12729">
    <property type="entry name" value="4HB_MCP_1"/>
    <property type="match status" value="1"/>
</dbReference>
<dbReference type="InterPro" id="IPR051310">
    <property type="entry name" value="MCP_chemotaxis"/>
</dbReference>
<dbReference type="GO" id="GO:0005886">
    <property type="term" value="C:plasma membrane"/>
    <property type="evidence" value="ECO:0007669"/>
    <property type="project" value="TreeGrafter"/>
</dbReference>
<accession>A0A1A7BWH5</accession>
<protein>
    <submittedName>
        <fullName evidence="9">Methyl-accepting chemotaxis protein/methyl-accepting chemotaxis protein-2, aspartate sensor receptor</fullName>
    </submittedName>
</protein>
<feature type="domain" description="Methyl-accepting transducer" evidence="7">
    <location>
        <begin position="269"/>
        <end position="498"/>
    </location>
</feature>
<dbReference type="InterPro" id="IPR004089">
    <property type="entry name" value="MCPsignal_dom"/>
</dbReference>
<evidence type="ECO:0000256" key="1">
    <source>
        <dbReference type="ARBA" id="ARBA00004370"/>
    </source>
</evidence>
<keyword evidence="10" id="KW-1185">Reference proteome</keyword>
<sequence length="552" mass="57859">MKFLQLKTGPRVLISFAMVLFVMACITGIALWRLHAANDNTDYLVKDKLAKQQLASELLGTAKLNGNSALSIAKSDSLETGEYFQAQLTAGDKAVERLMAQMKALPKSATEAALADDVANSHKAYLAVRKQVLTFKDQGRTQEVEQLTGTTMKTTFGAYAAALAKLLDYQTKEANALAAASASQYDSSVATLLAFGALALITGAALAWAITRSIVVPLRHAVNIAERVARGDLRHVEVKERNDEVGQLLNALHNMTVRLGETVRLVHDGAVTIDTASRELSTGNLDLSRRTEHQAGALQETASSMEELTAAVKGNTSNARQANELVLSASQVAKKGGSVVDDVVDTMDAISAAAKKIVDIIGVIDGIAFQTNILALNAAVEAARAGEQGRGFAVVAGEVRNLAQRSATAAREIKQLINASVEKIETGSVLAHAAGDTMTEIVASVERVTGIMAQIASASAEQESGIGEINSAITAIDNVTQQNAALVEEAAASAESVHSEATTLLRVVGFFTVDAAVVLAEEQAHPATSMARPAHRKPAALRLPAGGAPALG</sequence>
<dbReference type="PROSITE" id="PS50885">
    <property type="entry name" value="HAMP"/>
    <property type="match status" value="1"/>
</dbReference>
<gene>
    <name evidence="9" type="ORF">ASR47_1004211</name>
</gene>
<comment type="caution">
    <text evidence="9">The sequence shown here is derived from an EMBL/GenBank/DDBJ whole genome shotgun (WGS) entry which is preliminary data.</text>
</comment>
<evidence type="ECO:0000256" key="4">
    <source>
        <dbReference type="PROSITE-ProRule" id="PRU00284"/>
    </source>
</evidence>
<keyword evidence="9" id="KW-0675">Receptor</keyword>
<feature type="compositionally biased region" description="Low complexity" evidence="5">
    <location>
        <begin position="540"/>
        <end position="552"/>
    </location>
</feature>
<dbReference type="Pfam" id="PF00672">
    <property type="entry name" value="HAMP"/>
    <property type="match status" value="1"/>
</dbReference>
<comment type="subcellular location">
    <subcellularLocation>
        <location evidence="1">Membrane</location>
    </subcellularLocation>
</comment>
<keyword evidence="4" id="KW-0807">Transducer</keyword>
<dbReference type="OrthoDB" id="5441488at2"/>
<dbReference type="PROSITE" id="PS50111">
    <property type="entry name" value="CHEMOTAXIS_TRANSDUC_2"/>
    <property type="match status" value="1"/>
</dbReference>
<dbReference type="InterPro" id="IPR047347">
    <property type="entry name" value="YvaQ-like_sensor"/>
</dbReference>
<dbReference type="CDD" id="cd06225">
    <property type="entry name" value="HAMP"/>
    <property type="match status" value="1"/>
</dbReference>
<organism evidence="9 10">
    <name type="scientific">Janthinobacterium psychrotolerans</name>
    <dbReference type="NCBI Taxonomy" id="1747903"/>
    <lineage>
        <taxon>Bacteria</taxon>
        <taxon>Pseudomonadati</taxon>
        <taxon>Pseudomonadota</taxon>
        <taxon>Betaproteobacteria</taxon>
        <taxon>Burkholderiales</taxon>
        <taxon>Oxalobacteraceae</taxon>
        <taxon>Janthinobacterium</taxon>
    </lineage>
</organism>
<evidence type="ECO:0000259" key="7">
    <source>
        <dbReference type="PROSITE" id="PS50111"/>
    </source>
</evidence>
<proteinExistence type="inferred from homology"/>
<dbReference type="AlphaFoldDB" id="A0A1A7BWH5"/>
<dbReference type="Proteomes" id="UP000092713">
    <property type="component" value="Unassembled WGS sequence"/>
</dbReference>
<dbReference type="InterPro" id="IPR024478">
    <property type="entry name" value="HlyB_4HB_MCP"/>
</dbReference>
<comment type="similarity">
    <text evidence="3">Belongs to the methyl-accepting chemotaxis (MCP) protein family.</text>
</comment>
<evidence type="ECO:0000259" key="8">
    <source>
        <dbReference type="PROSITE" id="PS50885"/>
    </source>
</evidence>
<dbReference type="PROSITE" id="PS51257">
    <property type="entry name" value="PROKAR_LIPOPROTEIN"/>
    <property type="match status" value="1"/>
</dbReference>
<dbReference type="Gene3D" id="1.10.287.950">
    <property type="entry name" value="Methyl-accepting chemotaxis protein"/>
    <property type="match status" value="1"/>
</dbReference>
<feature type="transmembrane region" description="Helical" evidence="6">
    <location>
        <begin position="189"/>
        <end position="210"/>
    </location>
</feature>
<dbReference type="CDD" id="cd19411">
    <property type="entry name" value="MCP2201-like_sensor"/>
    <property type="match status" value="1"/>
</dbReference>
<keyword evidence="2" id="KW-0488">Methylation</keyword>
<evidence type="ECO:0000256" key="5">
    <source>
        <dbReference type="SAM" id="MobiDB-lite"/>
    </source>
</evidence>
<dbReference type="RefSeq" id="WP_065309459.1">
    <property type="nucleotide sequence ID" value="NZ_LOCQ01000059.1"/>
</dbReference>
<dbReference type="InterPro" id="IPR003660">
    <property type="entry name" value="HAMP_dom"/>
</dbReference>
<keyword evidence="6" id="KW-0812">Transmembrane</keyword>
<dbReference type="GO" id="GO:0004888">
    <property type="term" value="F:transmembrane signaling receptor activity"/>
    <property type="evidence" value="ECO:0007669"/>
    <property type="project" value="TreeGrafter"/>
</dbReference>
<dbReference type="SUPFAM" id="SSF58104">
    <property type="entry name" value="Methyl-accepting chemotaxis protein (MCP) signaling domain"/>
    <property type="match status" value="1"/>
</dbReference>
<dbReference type="PANTHER" id="PTHR43531:SF14">
    <property type="entry name" value="METHYL-ACCEPTING CHEMOTAXIS PROTEIN I-RELATED"/>
    <property type="match status" value="1"/>
</dbReference>
<dbReference type="GO" id="GO:0006935">
    <property type="term" value="P:chemotaxis"/>
    <property type="evidence" value="ECO:0007669"/>
    <property type="project" value="TreeGrafter"/>
</dbReference>
<evidence type="ECO:0000313" key="10">
    <source>
        <dbReference type="Proteomes" id="UP000092713"/>
    </source>
</evidence>
<dbReference type="CDD" id="cd11386">
    <property type="entry name" value="MCP_signal"/>
    <property type="match status" value="1"/>
</dbReference>
<feature type="transmembrane region" description="Helical" evidence="6">
    <location>
        <begin position="12"/>
        <end position="32"/>
    </location>
</feature>
<dbReference type="SMART" id="SM00304">
    <property type="entry name" value="HAMP"/>
    <property type="match status" value="1"/>
</dbReference>
<dbReference type="STRING" id="1747903.ASR47_1004211"/>
<dbReference type="SMART" id="SM00283">
    <property type="entry name" value="MA"/>
    <property type="match status" value="1"/>
</dbReference>
<evidence type="ECO:0000256" key="6">
    <source>
        <dbReference type="SAM" id="Phobius"/>
    </source>
</evidence>
<dbReference type="Pfam" id="PF00015">
    <property type="entry name" value="MCPsignal"/>
    <property type="match status" value="1"/>
</dbReference>
<keyword evidence="6" id="KW-0472">Membrane</keyword>
<feature type="domain" description="HAMP" evidence="8">
    <location>
        <begin position="212"/>
        <end position="264"/>
    </location>
</feature>
<name>A0A1A7BWH5_9BURK</name>
<dbReference type="EMBL" id="LOCQ01000059">
    <property type="protein sequence ID" value="OBV37936.1"/>
    <property type="molecule type" value="Genomic_DNA"/>
</dbReference>
<reference evidence="9 10" key="1">
    <citation type="submission" date="2016-04" db="EMBL/GenBank/DDBJ databases">
        <title>Draft genome sequence of Janthinobacterium psychrotolerans sp. nov., isolated from freshwater sediments in Denmark.</title>
        <authorList>
            <person name="Gong X."/>
            <person name="Skrivergaard S."/>
            <person name="Korsgaard B.S."/>
            <person name="Schreiber L."/>
            <person name="Marshall I.P."/>
            <person name="Finster K."/>
            <person name="Schramm A."/>
        </authorList>
    </citation>
    <scope>NUCLEOTIDE SEQUENCE [LARGE SCALE GENOMIC DNA]</scope>
    <source>
        <strain evidence="9 10">S3-2</strain>
    </source>
</reference>
<evidence type="ECO:0000256" key="2">
    <source>
        <dbReference type="ARBA" id="ARBA00022481"/>
    </source>
</evidence>
<evidence type="ECO:0000256" key="3">
    <source>
        <dbReference type="ARBA" id="ARBA00029447"/>
    </source>
</evidence>
<dbReference type="GO" id="GO:0007165">
    <property type="term" value="P:signal transduction"/>
    <property type="evidence" value="ECO:0007669"/>
    <property type="project" value="UniProtKB-KW"/>
</dbReference>
<dbReference type="FunFam" id="1.10.287.950:FF:000001">
    <property type="entry name" value="Methyl-accepting chemotaxis sensory transducer"/>
    <property type="match status" value="1"/>
</dbReference>
<evidence type="ECO:0000313" key="9">
    <source>
        <dbReference type="EMBL" id="OBV37936.1"/>
    </source>
</evidence>
<feature type="region of interest" description="Disordered" evidence="5">
    <location>
        <begin position="528"/>
        <end position="552"/>
    </location>
</feature>
<dbReference type="PANTHER" id="PTHR43531">
    <property type="entry name" value="PROTEIN ICFG"/>
    <property type="match status" value="1"/>
</dbReference>